<keyword evidence="7" id="KW-1133">Transmembrane helix</keyword>
<dbReference type="PANTHER" id="PTHR13683:SF375">
    <property type="entry name" value="PEPTIDASE A1 DOMAIN-CONTAINING PROTEIN"/>
    <property type="match status" value="1"/>
</dbReference>
<evidence type="ECO:0000313" key="11">
    <source>
        <dbReference type="EMBL" id="CAB9516877.1"/>
    </source>
</evidence>
<keyword evidence="12" id="KW-1185">Reference proteome</keyword>
<name>A0A9N8E8V6_9STRA</name>
<evidence type="ECO:0000256" key="5">
    <source>
        <dbReference type="ARBA" id="ARBA00022729"/>
    </source>
</evidence>
<evidence type="ECO:0000256" key="2">
    <source>
        <dbReference type="ARBA" id="ARBA00007447"/>
    </source>
</evidence>
<keyword evidence="3" id="KW-0645">Protease</keyword>
<dbReference type="GO" id="GO:0016020">
    <property type="term" value="C:membrane"/>
    <property type="evidence" value="ECO:0007669"/>
    <property type="project" value="UniProtKB-SubCell"/>
</dbReference>
<dbReference type="EMBL" id="CAICTM010000812">
    <property type="protein sequence ID" value="CAB9516877.1"/>
    <property type="molecule type" value="Genomic_DNA"/>
</dbReference>
<feature type="active site" evidence="9">
    <location>
        <position position="351"/>
    </location>
</feature>
<evidence type="ECO:0000256" key="4">
    <source>
        <dbReference type="ARBA" id="ARBA00022692"/>
    </source>
</evidence>
<keyword evidence="5" id="KW-0732">Signal</keyword>
<gene>
    <name evidence="11" type="ORF">SEMRO_813_G206130.1</name>
</gene>
<feature type="domain" description="Peptidase A1" evidence="10">
    <location>
        <begin position="93"/>
        <end position="474"/>
    </location>
</feature>
<evidence type="ECO:0000256" key="7">
    <source>
        <dbReference type="ARBA" id="ARBA00022989"/>
    </source>
</evidence>
<dbReference type="Pfam" id="PF14543">
    <property type="entry name" value="TAXi_N"/>
    <property type="match status" value="1"/>
</dbReference>
<dbReference type="InterPro" id="IPR033121">
    <property type="entry name" value="PEPTIDASE_A1"/>
</dbReference>
<comment type="caution">
    <text evidence="11">The sequence shown here is derived from an EMBL/GenBank/DDBJ whole genome shotgun (WGS) entry which is preliminary data.</text>
</comment>
<keyword evidence="4" id="KW-0812">Transmembrane</keyword>
<dbReference type="AlphaFoldDB" id="A0A9N8E8V6"/>
<feature type="active site" evidence="9">
    <location>
        <position position="112"/>
    </location>
</feature>
<organism evidence="11 12">
    <name type="scientific">Seminavis robusta</name>
    <dbReference type="NCBI Taxonomy" id="568900"/>
    <lineage>
        <taxon>Eukaryota</taxon>
        <taxon>Sar</taxon>
        <taxon>Stramenopiles</taxon>
        <taxon>Ochrophyta</taxon>
        <taxon>Bacillariophyta</taxon>
        <taxon>Bacillariophyceae</taxon>
        <taxon>Bacillariophycidae</taxon>
        <taxon>Naviculales</taxon>
        <taxon>Naviculaceae</taxon>
        <taxon>Seminavis</taxon>
    </lineage>
</organism>
<dbReference type="PANTHER" id="PTHR13683">
    <property type="entry name" value="ASPARTYL PROTEASES"/>
    <property type="match status" value="1"/>
</dbReference>
<sequence>MVEGNRIEESQKFSVEVGCRRPSRYSRDLSKSRVLLLAFVLLASWSTEDTRGSSVILQGVEADDPNLRTTKKKKPEIPQASMTIPMHYESGSHHVYAWIGSPMPQRQILILDTGSRYMAFPCDPCPECGRHASTKYFNDTPSTTHRDNYHPNCIFAKAKKKNAPDDSCTFEQTYLEGSSWKAKEVEDMVWLATADQEESIEEYMPHLAIPFTFGCQNHVTGYFVHQYSDGILGMGKQMDKNSLLQSMIQAGAINRAAFAMCLSQTGGTLSFGGSGLARPDVKALENPEQYHLGQMYFSKLTQDHGLYALDVYQVFIGDYCMTCDDTPDRLTNEQHERILTVFGSGKGTLLDSGTTDTYFPRAAEKIFEKVWEEKVGSRLEPKRDYTYEEFLRMPIITVIFNPNATLHAHPCSYMEGVPMDLNATKPDIVIPWTGKRKLTIRLYMEENEGAVLGANFMYNYDVLYDLERRRVGFARANCGFDREAQARLNKDRGGDGNGNGDRRLLPRKVYELD</sequence>
<evidence type="ECO:0000259" key="10">
    <source>
        <dbReference type="PROSITE" id="PS51767"/>
    </source>
</evidence>
<dbReference type="InterPro" id="IPR021109">
    <property type="entry name" value="Peptidase_aspartic_dom_sf"/>
</dbReference>
<protein>
    <submittedName>
        <fullName evidence="11">Aspartic</fullName>
    </submittedName>
</protein>
<evidence type="ECO:0000256" key="6">
    <source>
        <dbReference type="ARBA" id="ARBA00022801"/>
    </source>
</evidence>
<dbReference type="InterPro" id="IPR001461">
    <property type="entry name" value="Aspartic_peptidase_A1"/>
</dbReference>
<evidence type="ECO:0000256" key="3">
    <source>
        <dbReference type="ARBA" id="ARBA00022670"/>
    </source>
</evidence>
<dbReference type="GO" id="GO:0006508">
    <property type="term" value="P:proteolysis"/>
    <property type="evidence" value="ECO:0007669"/>
    <property type="project" value="UniProtKB-KW"/>
</dbReference>
<comment type="subcellular location">
    <subcellularLocation>
        <location evidence="1">Membrane</location>
    </subcellularLocation>
</comment>
<evidence type="ECO:0000256" key="8">
    <source>
        <dbReference type="ARBA" id="ARBA00023136"/>
    </source>
</evidence>
<evidence type="ECO:0000313" key="12">
    <source>
        <dbReference type="Proteomes" id="UP001153069"/>
    </source>
</evidence>
<evidence type="ECO:0000256" key="1">
    <source>
        <dbReference type="ARBA" id="ARBA00004370"/>
    </source>
</evidence>
<proteinExistence type="inferred from homology"/>
<dbReference type="Proteomes" id="UP001153069">
    <property type="component" value="Unassembled WGS sequence"/>
</dbReference>
<dbReference type="SUPFAM" id="SSF50630">
    <property type="entry name" value="Acid proteases"/>
    <property type="match status" value="1"/>
</dbReference>
<keyword evidence="8" id="KW-0472">Membrane</keyword>
<comment type="similarity">
    <text evidence="2">Belongs to the peptidase A1 family.</text>
</comment>
<dbReference type="InterPro" id="IPR032861">
    <property type="entry name" value="TAXi_N"/>
</dbReference>
<evidence type="ECO:0000256" key="9">
    <source>
        <dbReference type="PIRSR" id="PIRSR601461-1"/>
    </source>
</evidence>
<dbReference type="GO" id="GO:0004190">
    <property type="term" value="F:aspartic-type endopeptidase activity"/>
    <property type="evidence" value="ECO:0007669"/>
    <property type="project" value="InterPro"/>
</dbReference>
<keyword evidence="6" id="KW-0378">Hydrolase</keyword>
<dbReference type="OrthoDB" id="2747330at2759"/>
<accession>A0A9N8E8V6</accession>
<dbReference type="Gene3D" id="2.40.70.10">
    <property type="entry name" value="Acid Proteases"/>
    <property type="match status" value="2"/>
</dbReference>
<dbReference type="PROSITE" id="PS51767">
    <property type="entry name" value="PEPTIDASE_A1"/>
    <property type="match status" value="1"/>
</dbReference>
<reference evidence="11" key="1">
    <citation type="submission" date="2020-06" db="EMBL/GenBank/DDBJ databases">
        <authorList>
            <consortium name="Plant Systems Biology data submission"/>
        </authorList>
    </citation>
    <scope>NUCLEOTIDE SEQUENCE</scope>
    <source>
        <strain evidence="11">D6</strain>
    </source>
</reference>